<dbReference type="SUPFAM" id="SSF51905">
    <property type="entry name" value="FAD/NAD(P)-binding domain"/>
    <property type="match status" value="1"/>
</dbReference>
<dbReference type="InterPro" id="IPR006076">
    <property type="entry name" value="FAD-dep_OxRdtase"/>
</dbReference>
<dbReference type="Pfam" id="PF01266">
    <property type="entry name" value="DAO"/>
    <property type="match status" value="1"/>
</dbReference>
<feature type="domain" description="FAD dependent oxidoreductase" evidence="2">
    <location>
        <begin position="38"/>
        <end position="387"/>
    </location>
</feature>
<dbReference type="OrthoDB" id="9790035at2"/>
<dbReference type="PANTHER" id="PTHR13847:SF281">
    <property type="entry name" value="FAD DEPENDENT OXIDOREDUCTASE DOMAIN-CONTAINING PROTEIN"/>
    <property type="match status" value="1"/>
</dbReference>
<evidence type="ECO:0000256" key="1">
    <source>
        <dbReference type="ARBA" id="ARBA00023002"/>
    </source>
</evidence>
<dbReference type="Gene3D" id="3.50.50.60">
    <property type="entry name" value="FAD/NAD(P)-binding domain"/>
    <property type="match status" value="1"/>
</dbReference>
<dbReference type="GO" id="GO:0005737">
    <property type="term" value="C:cytoplasm"/>
    <property type="evidence" value="ECO:0007669"/>
    <property type="project" value="TreeGrafter"/>
</dbReference>
<dbReference type="InterPro" id="IPR036188">
    <property type="entry name" value="FAD/NAD-bd_sf"/>
</dbReference>
<dbReference type="Gene3D" id="3.30.9.10">
    <property type="entry name" value="D-Amino Acid Oxidase, subunit A, domain 2"/>
    <property type="match status" value="1"/>
</dbReference>
<proteinExistence type="predicted"/>
<name>A0A2T7FUS9_9RHOB</name>
<reference evidence="3 4" key="1">
    <citation type="submission" date="2018-04" db="EMBL/GenBank/DDBJ databases">
        <title>Pelagivirga bohaiensis gen. nov., sp. nov., a bacterium isolated from the Bohai Sea.</title>
        <authorList>
            <person name="Ji X."/>
        </authorList>
    </citation>
    <scope>NUCLEOTIDE SEQUENCE [LARGE SCALE GENOMIC DNA]</scope>
    <source>
        <strain evidence="3 4">BH-SD16</strain>
    </source>
</reference>
<keyword evidence="4" id="KW-1185">Reference proteome</keyword>
<dbReference type="EMBL" id="QCYG01000007">
    <property type="protein sequence ID" value="PVA05919.1"/>
    <property type="molecule type" value="Genomic_DNA"/>
</dbReference>
<keyword evidence="1" id="KW-0560">Oxidoreductase</keyword>
<evidence type="ECO:0000259" key="2">
    <source>
        <dbReference type="Pfam" id="PF01266"/>
    </source>
</evidence>
<evidence type="ECO:0000313" key="3">
    <source>
        <dbReference type="EMBL" id="PVA05919.1"/>
    </source>
</evidence>
<dbReference type="Proteomes" id="UP000244817">
    <property type="component" value="Unassembled WGS sequence"/>
</dbReference>
<organism evidence="3 4">
    <name type="scientific">Thalassorhabdomicrobium marinisediminis</name>
    <dbReference type="NCBI Taxonomy" id="2170577"/>
    <lineage>
        <taxon>Bacteria</taxon>
        <taxon>Pseudomonadati</taxon>
        <taxon>Pseudomonadota</taxon>
        <taxon>Alphaproteobacteria</taxon>
        <taxon>Rhodobacterales</taxon>
        <taxon>Paracoccaceae</taxon>
        <taxon>Thalassorhabdomicrobium</taxon>
    </lineage>
</organism>
<dbReference type="RefSeq" id="WP_108641287.1">
    <property type="nucleotide sequence ID" value="NZ_QCYG01000007.1"/>
</dbReference>
<protein>
    <submittedName>
        <fullName evidence="3">FAD-dependent oxidoreductase</fullName>
    </submittedName>
</protein>
<comment type="caution">
    <text evidence="3">The sequence shown here is derived from an EMBL/GenBank/DDBJ whole genome shotgun (WGS) entry which is preliminary data.</text>
</comment>
<sequence>MDLLTPNDAPGTYPPSYYAATATPLEPFPQAKGALSCDVCVVGGGYSGLSAALHARQAGFDVVLLDAQRVGFGASGRNGGQVSVGQRVGQDTLEGMVPRDQARALWDLSLESVDLVRSLIADHGIDCGWADGIIEADHKARFVPHSHAYAETLQSDYGYDKIRAVGKDEMRSLVGSRAYYGGTLDMGGGHLHPLRYALGLARAAQDGGVRIHERSTVTGVSDDAKVTTREAEIKAKYVILGCNGYLGALNDDVARRVMPINNFIAATQPLPDRLARELIRDNHAVADSKFVINYFRLSDDNRMLFGGGESYGYRFPRDIAATVRKPMLEIFPQLKDTPIDYAWGGTLGITMNRMPHFARVSDRVLSVSGYSGHGVAMATLGGKLAAETVAGQADKFDIFANVPSPRFPGGRALRSPLLALAMAWYALRDKL</sequence>
<dbReference type="PANTHER" id="PTHR13847">
    <property type="entry name" value="SARCOSINE DEHYDROGENASE-RELATED"/>
    <property type="match status" value="1"/>
</dbReference>
<gene>
    <name evidence="3" type="ORF">DC363_11360</name>
</gene>
<dbReference type="GO" id="GO:0016491">
    <property type="term" value="F:oxidoreductase activity"/>
    <property type="evidence" value="ECO:0007669"/>
    <property type="project" value="UniProtKB-KW"/>
</dbReference>
<evidence type="ECO:0000313" key="4">
    <source>
        <dbReference type="Proteomes" id="UP000244817"/>
    </source>
</evidence>
<accession>A0A2T7FUS9</accession>
<dbReference type="AlphaFoldDB" id="A0A2T7FUS9"/>